<name>A0ABX4PGN7_9LEPT</name>
<gene>
    <name evidence="2" type="ORF">CH360_02835</name>
</gene>
<dbReference type="RefSeq" id="WP_100712436.1">
    <property type="nucleotide sequence ID" value="NZ_NPDY01000001.1"/>
</dbReference>
<evidence type="ECO:0000259" key="1">
    <source>
        <dbReference type="Pfam" id="PF07588"/>
    </source>
</evidence>
<dbReference type="InterPro" id="IPR011448">
    <property type="entry name" value="DUF1554"/>
</dbReference>
<proteinExistence type="predicted"/>
<comment type="caution">
    <text evidence="2">The sequence shown here is derived from an EMBL/GenBank/DDBJ whole genome shotgun (WGS) entry which is preliminary data.</text>
</comment>
<keyword evidence="3" id="KW-1185">Reference proteome</keyword>
<protein>
    <recommendedName>
        <fullName evidence="1">DUF1554 domain-containing protein</fullName>
    </recommendedName>
</protein>
<evidence type="ECO:0000313" key="2">
    <source>
        <dbReference type="EMBL" id="PJZ71450.1"/>
    </source>
</evidence>
<dbReference type="Pfam" id="PF07588">
    <property type="entry name" value="DUF1554"/>
    <property type="match status" value="1"/>
</dbReference>
<dbReference type="Proteomes" id="UP000231962">
    <property type="component" value="Unassembled WGS sequence"/>
</dbReference>
<dbReference type="Gene3D" id="3.10.100.10">
    <property type="entry name" value="Mannose-Binding Protein A, subunit A"/>
    <property type="match status" value="1"/>
</dbReference>
<reference evidence="2 3" key="1">
    <citation type="submission" date="2017-07" db="EMBL/GenBank/DDBJ databases">
        <title>Leptospira spp. isolated from tropical soils.</title>
        <authorList>
            <person name="Thibeaux R."/>
            <person name="Iraola G."/>
            <person name="Ferres I."/>
            <person name="Bierque E."/>
            <person name="Girault D."/>
            <person name="Soupe-Gilbert M.-E."/>
            <person name="Picardeau M."/>
            <person name="Goarant C."/>
        </authorList>
    </citation>
    <scope>NUCLEOTIDE SEQUENCE [LARGE SCALE GENOMIC DNA]</scope>
    <source>
        <strain evidence="2 3">FH1-B-C1</strain>
    </source>
</reference>
<dbReference type="EMBL" id="NPDY01000001">
    <property type="protein sequence ID" value="PJZ71450.1"/>
    <property type="molecule type" value="Genomic_DNA"/>
</dbReference>
<organism evidence="2 3">
    <name type="scientific">Leptospira perolatii</name>
    <dbReference type="NCBI Taxonomy" id="2023191"/>
    <lineage>
        <taxon>Bacteria</taxon>
        <taxon>Pseudomonadati</taxon>
        <taxon>Spirochaetota</taxon>
        <taxon>Spirochaetia</taxon>
        <taxon>Leptospirales</taxon>
        <taxon>Leptospiraceae</taxon>
        <taxon>Leptospira</taxon>
    </lineage>
</organism>
<feature type="domain" description="DUF1554" evidence="1">
    <location>
        <begin position="183"/>
        <end position="302"/>
    </location>
</feature>
<evidence type="ECO:0000313" key="3">
    <source>
        <dbReference type="Proteomes" id="UP000231962"/>
    </source>
</evidence>
<dbReference type="InterPro" id="IPR016186">
    <property type="entry name" value="C-type_lectin-like/link_sf"/>
</dbReference>
<dbReference type="InterPro" id="IPR016187">
    <property type="entry name" value="CTDL_fold"/>
</dbReference>
<accession>A0ABX4PGN7</accession>
<dbReference type="SUPFAM" id="SSF56436">
    <property type="entry name" value="C-type lectin-like"/>
    <property type="match status" value="1"/>
</dbReference>
<sequence>MKRSNLSILSDIPNLQKRRKFSETFGIWILACIFGIIQNCNEAKPLEIDSSKSALGLAMDSTASIIQQAQNQNFSVQGNPSEGGSVLVKIISSTEFPLDATASISVNSANVTLSQNELTFSVGTNFSEISITVPEDIGCADTSAELTLSFHQTNTVEKVALIVQDNDRCLFIAKNPNGAFALGFDGNLGGIPGADAICASEKPAHFPGQNTQYKAFLVGRYQKNGAPVTRGIGGDEWVILPNTKYYKFEENLLEWQLIFDRTDSQGKFPFNTTFKPMYYTATDMWTGLTSTWNTTGSKCSSFVTPGIDWTYGFDSQGGAPQNGNVGLANSPASSGIYYATKGCGSHALISCVLVK</sequence>